<dbReference type="VEuPathDB" id="AmoebaDB:DICPUDRAFT_96420"/>
<dbReference type="GeneID" id="10509526"/>
<sequence>MEEKNLSLKSSFVENDESFFNYDIVFLNLFPSQLKNVLSYGEFFQILDDINSIKMTKPHSYMIVLLQSITLYLFLQLMVVTNYITKLTCTIFFSLVLLHFLYVIVTFSKCLYKSFKFKRFLNRLNKQFKERNIRFKTKYETERSNISFSFSFVGKVLFLLIPFFLQLELIYERNPSKYIISLSYIVISIFIIFILNIIKNIILFSKLKKIFFGNTQYDLSQLFFIESLIITYREPVNTSVVDEEIDLITPNYNDSAPLLDHNV</sequence>
<dbReference type="KEGG" id="dpp:DICPUDRAFT_96420"/>
<organism evidence="2 3">
    <name type="scientific">Dictyostelium purpureum</name>
    <name type="common">Slime mold</name>
    <dbReference type="NCBI Taxonomy" id="5786"/>
    <lineage>
        <taxon>Eukaryota</taxon>
        <taxon>Amoebozoa</taxon>
        <taxon>Evosea</taxon>
        <taxon>Eumycetozoa</taxon>
        <taxon>Dictyostelia</taxon>
        <taxon>Dictyosteliales</taxon>
        <taxon>Dictyosteliaceae</taxon>
        <taxon>Dictyostelium</taxon>
    </lineage>
</organism>
<feature type="transmembrane region" description="Helical" evidence="1">
    <location>
        <begin position="61"/>
        <end position="85"/>
    </location>
</feature>
<dbReference type="RefSeq" id="XP_003283621.1">
    <property type="nucleotide sequence ID" value="XM_003283573.1"/>
</dbReference>
<gene>
    <name evidence="2" type="ORF">DICPUDRAFT_96420</name>
</gene>
<reference evidence="3" key="1">
    <citation type="journal article" date="2011" name="Genome Biol.">
        <title>Comparative genomics of the social amoebae Dictyostelium discoideum and Dictyostelium purpureum.</title>
        <authorList>
            <consortium name="US DOE Joint Genome Institute (JGI-PGF)"/>
            <person name="Sucgang R."/>
            <person name="Kuo A."/>
            <person name="Tian X."/>
            <person name="Salerno W."/>
            <person name="Parikh A."/>
            <person name="Feasley C.L."/>
            <person name="Dalin E."/>
            <person name="Tu H."/>
            <person name="Huang E."/>
            <person name="Barry K."/>
            <person name="Lindquist E."/>
            <person name="Shapiro H."/>
            <person name="Bruce D."/>
            <person name="Schmutz J."/>
            <person name="Salamov A."/>
            <person name="Fey P."/>
            <person name="Gaudet P."/>
            <person name="Anjard C."/>
            <person name="Babu M.M."/>
            <person name="Basu S."/>
            <person name="Bushmanova Y."/>
            <person name="van der Wel H."/>
            <person name="Katoh-Kurasawa M."/>
            <person name="Dinh C."/>
            <person name="Coutinho P.M."/>
            <person name="Saito T."/>
            <person name="Elias M."/>
            <person name="Schaap P."/>
            <person name="Kay R.R."/>
            <person name="Henrissat B."/>
            <person name="Eichinger L."/>
            <person name="Rivero F."/>
            <person name="Putnam N.H."/>
            <person name="West C.M."/>
            <person name="Loomis W.F."/>
            <person name="Chisholm R.L."/>
            <person name="Shaulsky G."/>
            <person name="Strassmann J.E."/>
            <person name="Queller D.C."/>
            <person name="Kuspa A."/>
            <person name="Grigoriev I.V."/>
        </authorList>
    </citation>
    <scope>NUCLEOTIDE SEQUENCE [LARGE SCALE GENOMIC DNA]</scope>
    <source>
        <strain evidence="3">QSDP1</strain>
    </source>
</reference>
<dbReference type="eggNOG" id="ENOG502RI5E">
    <property type="taxonomic scope" value="Eukaryota"/>
</dbReference>
<dbReference type="OrthoDB" id="10599330at2759"/>
<dbReference type="FunCoup" id="F0Z855">
    <property type="interactions" value="937"/>
</dbReference>
<accession>F0Z855</accession>
<evidence type="ECO:0000256" key="1">
    <source>
        <dbReference type="SAM" id="Phobius"/>
    </source>
</evidence>
<dbReference type="OMA" id="HFLYVIV"/>
<protein>
    <submittedName>
        <fullName evidence="2">Uncharacterized protein</fullName>
    </submittedName>
</protein>
<feature type="transmembrane region" description="Helical" evidence="1">
    <location>
        <begin position="178"/>
        <end position="198"/>
    </location>
</feature>
<feature type="transmembrane region" description="Helical" evidence="1">
    <location>
        <begin position="146"/>
        <end position="166"/>
    </location>
</feature>
<feature type="transmembrane region" description="Helical" evidence="1">
    <location>
        <begin position="91"/>
        <end position="112"/>
    </location>
</feature>
<dbReference type="AlphaFoldDB" id="F0Z855"/>
<evidence type="ECO:0000313" key="2">
    <source>
        <dbReference type="EMBL" id="EGC39870.1"/>
    </source>
</evidence>
<dbReference type="EMBL" id="GL870950">
    <property type="protein sequence ID" value="EGC39870.1"/>
    <property type="molecule type" value="Genomic_DNA"/>
</dbReference>
<keyword evidence="3" id="KW-1185">Reference proteome</keyword>
<dbReference type="InParanoid" id="F0Z855"/>
<keyword evidence="1" id="KW-0472">Membrane</keyword>
<evidence type="ECO:0000313" key="3">
    <source>
        <dbReference type="Proteomes" id="UP000001064"/>
    </source>
</evidence>
<name>F0Z855_DICPU</name>
<keyword evidence="1" id="KW-1133">Transmembrane helix</keyword>
<keyword evidence="1" id="KW-0812">Transmembrane</keyword>
<proteinExistence type="predicted"/>
<dbReference type="Proteomes" id="UP000001064">
    <property type="component" value="Unassembled WGS sequence"/>
</dbReference>